<dbReference type="InterPro" id="IPR040256">
    <property type="entry name" value="At4g02000-like"/>
</dbReference>
<organism evidence="3 4">
    <name type="scientific">Prunus avium</name>
    <name type="common">Cherry</name>
    <name type="synonym">Cerasus avium</name>
    <dbReference type="NCBI Taxonomy" id="42229"/>
    <lineage>
        <taxon>Eukaryota</taxon>
        <taxon>Viridiplantae</taxon>
        <taxon>Streptophyta</taxon>
        <taxon>Embryophyta</taxon>
        <taxon>Tracheophyta</taxon>
        <taxon>Spermatophyta</taxon>
        <taxon>Magnoliopsida</taxon>
        <taxon>eudicotyledons</taxon>
        <taxon>Gunneridae</taxon>
        <taxon>Pentapetalae</taxon>
        <taxon>rosids</taxon>
        <taxon>fabids</taxon>
        <taxon>Rosales</taxon>
        <taxon>Rosaceae</taxon>
        <taxon>Amygdaloideae</taxon>
        <taxon>Amygdaleae</taxon>
        <taxon>Prunus</taxon>
    </lineage>
</organism>
<protein>
    <submittedName>
        <fullName evidence="4">Uncharacterized protein LOC110766368</fullName>
    </submittedName>
</protein>
<proteinExistence type="predicted"/>
<dbReference type="RefSeq" id="XP_021825377.1">
    <property type="nucleotide sequence ID" value="XM_021969685.1"/>
</dbReference>
<evidence type="ECO:0000259" key="2">
    <source>
        <dbReference type="Pfam" id="PF14111"/>
    </source>
</evidence>
<dbReference type="PANTHER" id="PTHR31286">
    <property type="entry name" value="GLYCINE-RICH CELL WALL STRUCTURAL PROTEIN 1.8-LIKE"/>
    <property type="match status" value="1"/>
</dbReference>
<dbReference type="Proteomes" id="UP000515124">
    <property type="component" value="Unplaced"/>
</dbReference>
<evidence type="ECO:0000256" key="1">
    <source>
        <dbReference type="SAM" id="MobiDB-lite"/>
    </source>
</evidence>
<sequence>MEVQPNPSLMEHAMSESEQGPVPNSTFGVERFRDKLMNKVNLEKNVGIDISSLDADYDDLNDDEDVQISHGERGPSIQFSDRAMDRLCKPWRNALIVRLQQKWSLKGAWKLVDLVNDYYVVKFDLKEDLNFVLTGGPWIIAGQYLIGNLLGKLLKIDSLTTAQNCGKFARLCVELDLTKPLEAFVQINQNWNNIEYEESTVGDDECSRGPWMNVQSRRRHKLDFEVFGGKGSGAKVKGSCFDALRNISDNFGTDEAVSDVFVEQDKSNFNSSFLPDMEHGKKVWTKTKNAKPVFRSALNDISNKPFEGKVPGDESVRKVVVLQKCLLELYLVLESWLFREISLIFLAL</sequence>
<dbReference type="AlphaFoldDB" id="A0A6P5TE44"/>
<dbReference type="InterPro" id="IPR025558">
    <property type="entry name" value="DUF4283"/>
</dbReference>
<feature type="region of interest" description="Disordered" evidence="1">
    <location>
        <begin position="1"/>
        <end position="24"/>
    </location>
</feature>
<evidence type="ECO:0000313" key="4">
    <source>
        <dbReference type="RefSeq" id="XP_021825377.1"/>
    </source>
</evidence>
<accession>A0A6P5TE44</accession>
<reference evidence="4" key="1">
    <citation type="submission" date="2025-08" db="UniProtKB">
        <authorList>
            <consortium name="RefSeq"/>
        </authorList>
    </citation>
    <scope>IDENTIFICATION</scope>
</reference>
<feature type="domain" description="DUF4283" evidence="2">
    <location>
        <begin position="93"/>
        <end position="146"/>
    </location>
</feature>
<dbReference type="PANTHER" id="PTHR31286:SF99">
    <property type="entry name" value="DUF4283 DOMAIN-CONTAINING PROTEIN"/>
    <property type="match status" value="1"/>
</dbReference>
<name>A0A6P5TE44_PRUAV</name>
<keyword evidence="3" id="KW-1185">Reference proteome</keyword>
<dbReference type="KEGG" id="pavi:110766368"/>
<dbReference type="GeneID" id="110766368"/>
<gene>
    <name evidence="4" type="primary">LOC110766368</name>
</gene>
<evidence type="ECO:0000313" key="3">
    <source>
        <dbReference type="Proteomes" id="UP000515124"/>
    </source>
</evidence>
<dbReference type="Pfam" id="PF14111">
    <property type="entry name" value="DUF4283"/>
    <property type="match status" value="1"/>
</dbReference>